<evidence type="ECO:0000313" key="2">
    <source>
        <dbReference type="Proteomes" id="UP000019184"/>
    </source>
</evidence>
<evidence type="ECO:0008006" key="3">
    <source>
        <dbReference type="Google" id="ProtNLM"/>
    </source>
</evidence>
<keyword evidence="2" id="KW-1185">Reference proteome</keyword>
<dbReference type="Proteomes" id="UP000019184">
    <property type="component" value="Unassembled WGS sequence"/>
</dbReference>
<reference evidence="1 2" key="1">
    <citation type="journal article" date="2014" name="ISME J.">
        <title>Candidatus Competibacter-lineage genomes retrieved from metagenomes reveal functional metabolic diversity.</title>
        <authorList>
            <person name="McIlroy S.J."/>
            <person name="Albertsen M."/>
            <person name="Andresen E.K."/>
            <person name="Saunders A.M."/>
            <person name="Kristiansen R."/>
            <person name="Stokholm-Bjerregaard M."/>
            <person name="Nielsen K.L."/>
            <person name="Nielsen P.H."/>
        </authorList>
    </citation>
    <scope>NUCLEOTIDE SEQUENCE [LARGE SCALE GENOMIC DNA]</scope>
    <source>
        <strain evidence="1 2">Run_B_J11</strain>
    </source>
</reference>
<organism evidence="1 2">
    <name type="scientific">Candidatus Contendobacter odensis Run_B_J11</name>
    <dbReference type="NCBI Taxonomy" id="1400861"/>
    <lineage>
        <taxon>Bacteria</taxon>
        <taxon>Pseudomonadati</taxon>
        <taxon>Pseudomonadota</taxon>
        <taxon>Gammaproteobacteria</taxon>
        <taxon>Candidatus Competibacteraceae</taxon>
        <taxon>Candidatus Contendibacter</taxon>
    </lineage>
</organism>
<protein>
    <recommendedName>
        <fullName evidence="3">DUF4258 domain-containing protein</fullName>
    </recommendedName>
</protein>
<accession>A0A7U7G9X5</accession>
<comment type="caution">
    <text evidence="1">The sequence shown here is derived from an EMBL/GenBank/DDBJ whole genome shotgun (WGS) entry which is preliminary data.</text>
</comment>
<dbReference type="Pfam" id="PF14076">
    <property type="entry name" value="DUF4258"/>
    <property type="match status" value="1"/>
</dbReference>
<dbReference type="InterPro" id="IPR025354">
    <property type="entry name" value="DUF4258"/>
</dbReference>
<dbReference type="RefSeq" id="WP_081756170.1">
    <property type="nucleotide sequence ID" value="NZ_CBTK010000068.1"/>
</dbReference>
<name>A0A7U7G9X5_9GAMM</name>
<dbReference type="OrthoDB" id="9791640at2"/>
<dbReference type="EMBL" id="CBTK010000068">
    <property type="protein sequence ID" value="CDH44256.1"/>
    <property type="molecule type" value="Genomic_DNA"/>
</dbReference>
<evidence type="ECO:0000313" key="1">
    <source>
        <dbReference type="EMBL" id="CDH44256.1"/>
    </source>
</evidence>
<dbReference type="AlphaFoldDB" id="A0A7U7G9X5"/>
<sequence>MINKYRQHAIKRMFERGITEFDIDLALSNGRVIEDYPNDYPLPSCLWLGYIGSRPIHIVFSDNHSFGERIIITVYEPNPTQWSEGFTTRVTS</sequence>
<gene>
    <name evidence="1" type="ORF">BN874_160012</name>
</gene>
<proteinExistence type="predicted"/>